<sequence length="404" mass="49142">MSHDYSQDFIKLQLEEDAFFNQLSYGHINADRTIEVLRSKQQPQAVDLSNRLSCGNEKDQKKLSLDNEFQSIQLDWYTLHLNQLTALRAKINQQQLKAYNKSVDQFRKREIHWIQSYRKRKQLETKKRQKKLEDRTMRLEKIRQLKQRVRDVTKKMSVRMHNTCEGDNVERQSCWAKRLLALVWIGNYGKVTTYSNTSKSCQDQDDHTFTNNEAKIRDDPWYFRCINFVNHRFKPNHPKVHHHQQQSSPKLNKQKQQQQQQLLLRRVLHVNYHRCTQIKLVKSKIYLRSQLKKHYHMLVLKYRVYKTKLLRICTLLKHWFINKKRRMKRSGIRLRRRYTIAAVLCQNSDTNSSAIIDHNKPDHLTFYCSTNDNFMQTHQMFLRFEMYRLHLFCRYRMQFTFLTI</sequence>
<dbReference type="AlphaFoldDB" id="G8BK72"/>
<evidence type="ECO:0000313" key="5">
    <source>
        <dbReference type="Proteomes" id="UP000005221"/>
    </source>
</evidence>
<evidence type="ECO:0000313" key="4">
    <source>
        <dbReference type="EnsemblFungi" id="CPAR2_701410-T-p1"/>
    </source>
</evidence>
<feature type="compositionally biased region" description="Basic residues" evidence="1">
    <location>
        <begin position="235"/>
        <end position="244"/>
    </location>
</feature>
<evidence type="ECO:0000313" key="2">
    <source>
        <dbReference type="CGD" id="CAL0000149629"/>
    </source>
</evidence>
<reference evidence="4" key="4">
    <citation type="submission" date="2025-05" db="UniProtKB">
        <authorList>
            <consortium name="EnsemblFungi"/>
        </authorList>
    </citation>
    <scope>IDENTIFICATION</scope>
</reference>
<proteinExistence type="predicted"/>
<accession>A0AAJ8W746</accession>
<dbReference type="EMBL" id="HE605209">
    <property type="protein sequence ID" value="CCE45137.1"/>
    <property type="molecule type" value="Genomic_DNA"/>
</dbReference>
<feature type="compositionally biased region" description="Low complexity" evidence="1">
    <location>
        <begin position="245"/>
        <end position="256"/>
    </location>
</feature>
<gene>
    <name evidence="2 3" type="ordered locus">CPAR2_701410</name>
</gene>
<dbReference type="EnsemblFungi" id="CPAR2_701410-T">
    <property type="protein sequence ID" value="CPAR2_701410-T-p1"/>
    <property type="gene ID" value="CPAR2_701410"/>
</dbReference>
<reference evidence="5" key="2">
    <citation type="journal article" date="2011" name="BMC Genomics">
        <title>Using RNA-seq to determine the transcriptional landscape and the hypoxic response of the pathogenic yeast Candida parapsilosis.</title>
        <authorList>
            <person name="Guida A."/>
            <person name="Lindstaedt C."/>
            <person name="Maguire S.L."/>
            <person name="Ding C."/>
            <person name="Higgins D.G."/>
            <person name="Corton N.J."/>
            <person name="Berriman M."/>
            <person name="Butler G."/>
        </authorList>
    </citation>
    <scope>GENOME REANNOTATION</scope>
    <source>
        <strain evidence="5">CDC 317 / ATCC MYA-4646</strain>
    </source>
</reference>
<feature type="region of interest" description="Disordered" evidence="1">
    <location>
        <begin position="235"/>
        <end position="256"/>
    </location>
</feature>
<accession>G8BK72</accession>
<reference evidence="3" key="3">
    <citation type="submission" date="2011-10" db="EMBL/GenBank/DDBJ databases">
        <title>Transcriptional landscape of the pathogenic yeast Candida parapsilosis.</title>
        <authorList>
            <person name="Guida A."/>
            <person name="Lindstaedt C."/>
            <person name="Maguire S.L."/>
            <person name="Ding C."/>
            <person name="Higgins D.G."/>
            <person name="Harris D."/>
            <person name="Berriman M."/>
            <person name="Butler G."/>
        </authorList>
    </citation>
    <scope>NUCLEOTIDE SEQUENCE</scope>
    <source>
        <strain evidence="3">CDC317</strain>
    </source>
</reference>
<name>G8BK72_CANPC</name>
<organism evidence="3 5">
    <name type="scientific">Candida parapsilosis (strain CDC 317 / ATCC MYA-4646)</name>
    <name type="common">Yeast</name>
    <name type="synonym">Monilia parapsilosis</name>
    <dbReference type="NCBI Taxonomy" id="578454"/>
    <lineage>
        <taxon>Eukaryota</taxon>
        <taxon>Fungi</taxon>
        <taxon>Dikarya</taxon>
        <taxon>Ascomycota</taxon>
        <taxon>Saccharomycotina</taxon>
        <taxon>Pichiomycetes</taxon>
        <taxon>Debaryomycetaceae</taxon>
        <taxon>Candida/Lodderomyces clade</taxon>
        <taxon>Candida</taxon>
    </lineage>
</organism>
<dbReference type="Proteomes" id="UP000005221">
    <property type="component" value="Chromosome 7"/>
</dbReference>
<dbReference type="CGD" id="CAL0000149629">
    <property type="gene designation" value="CPAR2_701410"/>
</dbReference>
<evidence type="ECO:0000313" key="3">
    <source>
        <dbReference type="EMBL" id="CCE45137.1"/>
    </source>
</evidence>
<dbReference type="VEuPathDB" id="FungiDB:CPAR2_701410"/>
<evidence type="ECO:0000256" key="1">
    <source>
        <dbReference type="SAM" id="MobiDB-lite"/>
    </source>
</evidence>
<keyword evidence="5" id="KW-1185">Reference proteome</keyword>
<protein>
    <submittedName>
        <fullName evidence="3 4">Uncharacterized protein</fullName>
    </submittedName>
</protein>
<reference evidence="5" key="1">
    <citation type="journal article" date="2009" name="Nature">
        <title>Evolution of pathogenicity and sexual reproduction in eight Candida genomes.</title>
        <authorList>
            <person name="Butler G."/>
            <person name="Rasmussen M.D."/>
            <person name="Lin M.F."/>
            <person name="Santos M.A."/>
            <person name="Sakthikumar S."/>
            <person name="Munro C.A."/>
            <person name="Rheinbay E."/>
            <person name="Grabherr M."/>
            <person name="Forche A."/>
            <person name="Reedy J.L."/>
            <person name="Agrafioti I."/>
            <person name="Arnaud M.B."/>
            <person name="Bates S."/>
            <person name="Brown A.J."/>
            <person name="Brunke S."/>
            <person name="Costanzo M.C."/>
            <person name="Fitzpatrick D.A."/>
            <person name="de Groot P.W."/>
            <person name="Harris D."/>
            <person name="Hoyer L.L."/>
            <person name="Hube B."/>
            <person name="Klis F.M."/>
            <person name="Kodira C."/>
            <person name="Lennard N."/>
            <person name="Logue M.E."/>
            <person name="Martin R."/>
            <person name="Neiman A.M."/>
            <person name="Nikolaou E."/>
            <person name="Quail M.A."/>
            <person name="Quinn J."/>
            <person name="Santos M.C."/>
            <person name="Schmitzberger F.F."/>
            <person name="Sherlock G."/>
            <person name="Shah P."/>
            <person name="Silverstein K.A."/>
            <person name="Skrzypek M.S."/>
            <person name="Soll D."/>
            <person name="Staggs R."/>
            <person name="Stansfield I."/>
            <person name="Stumpf M.P."/>
            <person name="Sudbery P.E."/>
            <person name="Srikantha T."/>
            <person name="Zeng Q."/>
            <person name="Berman J."/>
            <person name="Berriman M."/>
            <person name="Heitman J."/>
            <person name="Gow N.A."/>
            <person name="Lorenz M.C."/>
            <person name="Birren B.W."/>
            <person name="Kellis M."/>
            <person name="Cuomo C.A."/>
        </authorList>
    </citation>
    <scope>NUCLEOTIDE SEQUENCE [LARGE SCALE GENOMIC DNA]</scope>
    <source>
        <strain evidence="5">CDC 317 / ATCC MYA-4646</strain>
    </source>
</reference>